<dbReference type="EMBL" id="PEMW01000420">
    <property type="protein sequence ID" value="RTI49981.1"/>
    <property type="molecule type" value="Genomic_DNA"/>
</dbReference>
<comment type="caution">
    <text evidence="1">The sequence shown here is derived from an EMBL/GenBank/DDBJ whole genome shotgun (WGS) entry which is preliminary data.</text>
</comment>
<sequence length="134" mass="14000">MDPIGAPVGEGEKAIPFLTAAQIQGFVADLFAAFAPRDREERVRAAVNHPVVGALLTAIGYEEALAHYAARLGASTLSPAQSLFLGTGLLVGSGLLGLALARLGEGREAKETSEDPVDPDVIRMAPDRHLWGGE</sequence>
<reference evidence="1 2" key="1">
    <citation type="journal article" date="2019" name="Extremophiles">
        <title>Biogeography of thermophiles and predominance of Thermus scotoductus in domestic water heaters.</title>
        <authorList>
            <person name="Wilpiszeski R.L."/>
            <person name="Zhang Z."/>
            <person name="House C.H."/>
        </authorList>
    </citation>
    <scope>NUCLEOTIDE SEQUENCE [LARGE SCALE GENOMIC DNA]</scope>
    <source>
        <strain evidence="1 2">1_S1</strain>
    </source>
</reference>
<protein>
    <submittedName>
        <fullName evidence="1">Uncharacterized protein</fullName>
    </submittedName>
</protein>
<evidence type="ECO:0000313" key="1">
    <source>
        <dbReference type="EMBL" id="RTI49981.1"/>
    </source>
</evidence>
<evidence type="ECO:0000313" key="2">
    <source>
        <dbReference type="Proteomes" id="UP000287467"/>
    </source>
</evidence>
<dbReference type="AlphaFoldDB" id="A0A430VFX3"/>
<organism evidence="1 2">
    <name type="scientific">Thermus scotoductus</name>
    <dbReference type="NCBI Taxonomy" id="37636"/>
    <lineage>
        <taxon>Bacteria</taxon>
        <taxon>Thermotogati</taxon>
        <taxon>Deinococcota</taxon>
        <taxon>Deinococci</taxon>
        <taxon>Thermales</taxon>
        <taxon>Thermaceae</taxon>
        <taxon>Thermus</taxon>
    </lineage>
</organism>
<dbReference type="RefSeq" id="WP_038070132.1">
    <property type="nucleotide sequence ID" value="NZ_PEMW01000420.1"/>
</dbReference>
<dbReference type="Proteomes" id="UP000287467">
    <property type="component" value="Unassembled WGS sequence"/>
</dbReference>
<name>A0A430VFX3_THESC</name>
<accession>A0A430VFX3</accession>
<gene>
    <name evidence="1" type="ORF">CSW14_10475</name>
</gene>
<proteinExistence type="predicted"/>